<evidence type="ECO:0000313" key="10">
    <source>
        <dbReference type="Proteomes" id="UP000094892"/>
    </source>
</evidence>
<dbReference type="InterPro" id="IPR046335">
    <property type="entry name" value="LacI/GalR-like_sensor"/>
</dbReference>
<dbReference type="PROSITE" id="PS50949">
    <property type="entry name" value="HTH_GNTR"/>
    <property type="match status" value="1"/>
</dbReference>
<gene>
    <name evidence="7" type="ORF">LPJSA22_03252</name>
    <name evidence="6" type="ORF">NAB2_2775</name>
    <name evidence="5" type="ORF">Nizo2260_0057</name>
</gene>
<dbReference type="CDD" id="cd06267">
    <property type="entry name" value="PBP1_LacI_sugar_binding-like"/>
    <property type="match status" value="1"/>
</dbReference>
<dbReference type="GO" id="GO:0003700">
    <property type="term" value="F:DNA-binding transcription factor activity"/>
    <property type="evidence" value="ECO:0007669"/>
    <property type="project" value="InterPro"/>
</dbReference>
<evidence type="ECO:0000256" key="2">
    <source>
        <dbReference type="ARBA" id="ARBA00023125"/>
    </source>
</evidence>
<dbReference type="SMART" id="SM00345">
    <property type="entry name" value="HTH_GNTR"/>
    <property type="match status" value="1"/>
</dbReference>
<evidence type="ECO:0000313" key="5">
    <source>
        <dbReference type="EMBL" id="KZU08404.1"/>
    </source>
</evidence>
<name>A0A0G9FE77_LACPN</name>
<accession>A0A0G9FE77</accession>
<dbReference type="EMBL" id="LUXO01000033">
    <property type="protein sequence ID" value="KZV02155.1"/>
    <property type="molecule type" value="Genomic_DNA"/>
</dbReference>
<dbReference type="CDD" id="cd07377">
    <property type="entry name" value="WHTH_GntR"/>
    <property type="match status" value="1"/>
</dbReference>
<dbReference type="Gene3D" id="3.40.50.2300">
    <property type="match status" value="2"/>
</dbReference>
<dbReference type="SUPFAM" id="SSF46785">
    <property type="entry name" value="Winged helix' DNA-binding domain"/>
    <property type="match status" value="1"/>
</dbReference>
<dbReference type="InterPro" id="IPR036390">
    <property type="entry name" value="WH_DNA-bd_sf"/>
</dbReference>
<comment type="caution">
    <text evidence="7">The sequence shown here is derived from an EMBL/GenBank/DDBJ whole genome shotgun (WGS) entry which is preliminary data.</text>
</comment>
<dbReference type="Proteomes" id="UP000076989">
    <property type="component" value="Unassembled WGS sequence"/>
</dbReference>
<dbReference type="Gene3D" id="1.10.10.10">
    <property type="entry name" value="Winged helix-like DNA-binding domain superfamily/Winged helix DNA-binding domain"/>
    <property type="match status" value="1"/>
</dbReference>
<dbReference type="EMBL" id="MCOL01000001">
    <property type="protein sequence ID" value="ODO63230.1"/>
    <property type="molecule type" value="Genomic_DNA"/>
</dbReference>
<dbReference type="Pfam" id="PF00392">
    <property type="entry name" value="GntR"/>
    <property type="match status" value="1"/>
</dbReference>
<evidence type="ECO:0000313" key="8">
    <source>
        <dbReference type="Proteomes" id="UP000076872"/>
    </source>
</evidence>
<keyword evidence="3" id="KW-0804">Transcription</keyword>
<evidence type="ECO:0000313" key="6">
    <source>
        <dbReference type="EMBL" id="KZV02155.1"/>
    </source>
</evidence>
<organism evidence="7 10">
    <name type="scientific">Lactiplantibacillus plantarum</name>
    <name type="common">Lactobacillus plantarum</name>
    <dbReference type="NCBI Taxonomy" id="1590"/>
    <lineage>
        <taxon>Bacteria</taxon>
        <taxon>Bacillati</taxon>
        <taxon>Bacillota</taxon>
        <taxon>Bacilli</taxon>
        <taxon>Lactobacillales</taxon>
        <taxon>Lactobacillaceae</taxon>
        <taxon>Lactiplantibacillus</taxon>
    </lineage>
</organism>
<dbReference type="EMBL" id="LUWI01000005">
    <property type="protein sequence ID" value="KZU08404.1"/>
    <property type="molecule type" value="Genomic_DNA"/>
</dbReference>
<dbReference type="Proteomes" id="UP000076872">
    <property type="component" value="Unassembled WGS sequence"/>
</dbReference>
<dbReference type="RefSeq" id="WP_003643602.1">
    <property type="nucleotide sequence ID" value="NZ_AP028145.1"/>
</dbReference>
<dbReference type="Proteomes" id="UP000094892">
    <property type="component" value="Unassembled WGS sequence"/>
</dbReference>
<evidence type="ECO:0000259" key="4">
    <source>
        <dbReference type="PROSITE" id="PS50949"/>
    </source>
</evidence>
<dbReference type="PANTHER" id="PTHR30146:SF109">
    <property type="entry name" value="HTH-TYPE TRANSCRIPTIONAL REGULATOR GALS"/>
    <property type="match status" value="1"/>
</dbReference>
<dbReference type="Pfam" id="PF13377">
    <property type="entry name" value="Peripla_BP_3"/>
    <property type="match status" value="1"/>
</dbReference>
<evidence type="ECO:0000313" key="9">
    <source>
        <dbReference type="Proteomes" id="UP000076989"/>
    </source>
</evidence>
<dbReference type="InterPro" id="IPR036388">
    <property type="entry name" value="WH-like_DNA-bd_sf"/>
</dbReference>
<dbReference type="InterPro" id="IPR000524">
    <property type="entry name" value="Tscrpt_reg_HTH_GntR"/>
</dbReference>
<evidence type="ECO:0000256" key="3">
    <source>
        <dbReference type="ARBA" id="ARBA00023163"/>
    </source>
</evidence>
<dbReference type="PRINTS" id="PR00035">
    <property type="entry name" value="HTHGNTR"/>
</dbReference>
<dbReference type="PANTHER" id="PTHR30146">
    <property type="entry name" value="LACI-RELATED TRANSCRIPTIONAL REPRESSOR"/>
    <property type="match status" value="1"/>
</dbReference>
<keyword evidence="1" id="KW-0805">Transcription regulation</keyword>
<dbReference type="GeneID" id="77216650"/>
<protein>
    <submittedName>
        <fullName evidence="7">Arabinose metabolism transcriptional repressor</fullName>
    </submittedName>
    <submittedName>
        <fullName evidence="6">Transcription regulator</fullName>
    </submittedName>
    <submittedName>
        <fullName evidence="5">Transcriptional regulator</fullName>
    </submittedName>
</protein>
<evidence type="ECO:0000256" key="1">
    <source>
        <dbReference type="ARBA" id="ARBA00023015"/>
    </source>
</evidence>
<dbReference type="SUPFAM" id="SSF53822">
    <property type="entry name" value="Periplasmic binding protein-like I"/>
    <property type="match status" value="1"/>
</dbReference>
<dbReference type="InterPro" id="IPR028082">
    <property type="entry name" value="Peripla_BP_I"/>
</dbReference>
<dbReference type="PATRIC" id="fig|1590.142.peg.3217"/>
<sequence length="349" mass="38424">MAKYEILFKQLRLAILRGEYAPNDRLPSENAIAIKHGVSRITSKRALNELAAADLVYRVRGGGTFVKPHKSTTQRQILLVLPFPETTSFGDYPSGIQGTLAGTTWQLKLMANERFIQLNLDELASQYAGIIYYPQNLATELPILMRLYAQKMPLVVLDKQPAALAVPSVTSDNVAGGKIACEHLQSRGHHRIAFLPETPFWQTFTGTVSDRFLGYFNHLKLATSDAALPLRWAQALQACTTAVQLKAYIQAQRITAIIAENDVVALRALQRLQELTSNSDTSIALVGFDNLPAAARNNPALTTVVQDFAAIGAKAVEALLDQINNPEHLFDDQIVVGVKLMVRSSTNQY</sequence>
<dbReference type="GO" id="GO:0000976">
    <property type="term" value="F:transcription cis-regulatory region binding"/>
    <property type="evidence" value="ECO:0007669"/>
    <property type="project" value="TreeGrafter"/>
</dbReference>
<proteinExistence type="predicted"/>
<reference evidence="8 9" key="1">
    <citation type="submission" date="2016-03" db="EMBL/GenBank/DDBJ databases">
        <title>Comparative genomics of 54 Lactobacillus plantarum strains reveals genomic uncoupling from niche constraints.</title>
        <authorList>
            <person name="Martino M.E."/>
        </authorList>
    </citation>
    <scope>NUCLEOTIDE SEQUENCE [LARGE SCALE GENOMIC DNA]</scope>
    <source>
        <strain evidence="6 8">NAB2</strain>
        <strain evidence="5 9">Nizo2260</strain>
    </source>
</reference>
<keyword evidence="2" id="KW-0238">DNA-binding</keyword>
<dbReference type="AlphaFoldDB" id="A0A0G9FE77"/>
<reference evidence="7 10" key="2">
    <citation type="submission" date="2016-08" db="EMBL/GenBank/DDBJ databases">
        <title>Genome sequencing of Lactobacillus plantarum JSA22, isolated from fermented soybean paste.</title>
        <authorList>
            <person name="Choi H.S."/>
        </authorList>
    </citation>
    <scope>NUCLEOTIDE SEQUENCE [LARGE SCALE GENOMIC DNA]</scope>
    <source>
        <strain evidence="7 10">JSA22</strain>
    </source>
</reference>
<evidence type="ECO:0000313" key="7">
    <source>
        <dbReference type="EMBL" id="ODO63230.1"/>
    </source>
</evidence>
<feature type="domain" description="HTH gntR-type" evidence="4">
    <location>
        <begin position="1"/>
        <end position="69"/>
    </location>
</feature>